<evidence type="ECO:0000256" key="9">
    <source>
        <dbReference type="ARBA" id="ARBA00023033"/>
    </source>
</evidence>
<evidence type="ECO:0000313" key="14">
    <source>
        <dbReference type="Ensembl" id="ENSACOP00000002180.1"/>
    </source>
</evidence>
<dbReference type="InterPro" id="IPR036396">
    <property type="entry name" value="Cyt_P450_sf"/>
</dbReference>
<evidence type="ECO:0000256" key="5">
    <source>
        <dbReference type="ARBA" id="ARBA00022824"/>
    </source>
</evidence>
<dbReference type="Proteomes" id="UP000694522">
    <property type="component" value="Unplaced"/>
</dbReference>
<feature type="transmembrane region" description="Helical" evidence="13">
    <location>
        <begin position="6"/>
        <end position="27"/>
    </location>
</feature>
<dbReference type="PRINTS" id="PR01689">
    <property type="entry name" value="EP450IICYP3A"/>
</dbReference>
<dbReference type="AlphaFoldDB" id="A0A8B9ISH6"/>
<keyword evidence="13" id="KW-0812">Transmembrane</keyword>
<dbReference type="GO" id="GO:0016712">
    <property type="term" value="F:oxidoreductase activity, acting on paired donors, with incorporation or reduction of molecular oxygen, reduced flavin or flavoprotein as one donor, and incorporation of one atom of oxygen"/>
    <property type="evidence" value="ECO:0007669"/>
    <property type="project" value="UniProtKB-EC"/>
</dbReference>
<keyword evidence="5 12" id="KW-0256">Endoplasmic reticulum</keyword>
<dbReference type="GO" id="GO:0005789">
    <property type="term" value="C:endoplasmic reticulum membrane"/>
    <property type="evidence" value="ECO:0007669"/>
    <property type="project" value="UniProtKB-SubCell"/>
</dbReference>
<dbReference type="SUPFAM" id="SSF48264">
    <property type="entry name" value="Cytochrome P450"/>
    <property type="match status" value="1"/>
</dbReference>
<organism evidence="14 15">
    <name type="scientific">Amazona collaria</name>
    <name type="common">yellow-billed parrot</name>
    <dbReference type="NCBI Taxonomy" id="241587"/>
    <lineage>
        <taxon>Eukaryota</taxon>
        <taxon>Metazoa</taxon>
        <taxon>Chordata</taxon>
        <taxon>Craniata</taxon>
        <taxon>Vertebrata</taxon>
        <taxon>Euteleostomi</taxon>
        <taxon>Archelosauria</taxon>
        <taxon>Archosauria</taxon>
        <taxon>Dinosauria</taxon>
        <taxon>Saurischia</taxon>
        <taxon>Theropoda</taxon>
        <taxon>Coelurosauria</taxon>
        <taxon>Aves</taxon>
        <taxon>Neognathae</taxon>
        <taxon>Neoaves</taxon>
        <taxon>Telluraves</taxon>
        <taxon>Australaves</taxon>
        <taxon>Psittaciformes</taxon>
        <taxon>Psittacidae</taxon>
        <taxon>Amazona</taxon>
    </lineage>
</organism>
<feature type="transmembrane region" description="Helical" evidence="13">
    <location>
        <begin position="215"/>
        <end position="233"/>
    </location>
</feature>
<dbReference type="PANTHER" id="PTHR24302:SF42">
    <property type="entry name" value="CYTOCHROME P450 FAMILY 3 SUBFAMILY A MEMBER 4"/>
    <property type="match status" value="1"/>
</dbReference>
<dbReference type="Ensembl" id="ENSACOT00000002246.1">
    <property type="protein sequence ID" value="ENSACOP00000002180.1"/>
    <property type="gene ID" value="ENSACOG00000001555.1"/>
</dbReference>
<sequence>MDLMPNFSLVTWLLLILFLSLLVLYGVRPFQTFKKLGIPGPQPLPFLGTFLEYQQLLPEFDQKCIEKYGKIWGIFDGRQPVLAVLDPILIKNILVKECYTVFTNRWNFGLNGILGSAINVAEDEKWKRICTVLSPTFTSGKPKEMLPIINHYGEKLVTNIEKKVANDEIMTIKDIFEAYSMDVVASTSFSVNIDSMSSPSDPFVTNMKKFLKFSLLNPVLVFLVLFPFVTPVLEKMNVTLLPSRGSRTVSPAPVASPLHSLSDEEILAQVLVFVFAGYETTSSTPSYLSYNLDEINAYLPNKAAPTYSAITQMEYLDMVVNESLRLFPCVGRIDRVCEKTVELNGVTIPKHTVVMIPAYMLHRDPAYWPETEEFRPERFSKESRESIDPYTFLPFGAGPRNCIRMRFALLIVKVAVVALLQNFSFRTCKDTPIPLVLDTKGFMQPKKPIILKMVPRAHAAVEE</sequence>
<keyword evidence="7 12" id="KW-0560">Oxidoreductase</keyword>
<dbReference type="InterPro" id="IPR008072">
    <property type="entry name" value="Cyt_P450_E_CYP3A"/>
</dbReference>
<dbReference type="Gene3D" id="1.10.630.10">
    <property type="entry name" value="Cytochrome P450"/>
    <property type="match status" value="2"/>
</dbReference>
<dbReference type="FunFam" id="1.10.630.10:FF:000003">
    <property type="entry name" value="cytochrome P450 3A12-like isoform X2"/>
    <property type="match status" value="1"/>
</dbReference>
<evidence type="ECO:0000256" key="3">
    <source>
        <dbReference type="ARBA" id="ARBA00022617"/>
    </source>
</evidence>
<dbReference type="InterPro" id="IPR002402">
    <property type="entry name" value="Cyt_P450_E_grp-II"/>
</dbReference>
<proteinExistence type="inferred from homology"/>
<dbReference type="Pfam" id="PF00067">
    <property type="entry name" value="p450"/>
    <property type="match status" value="2"/>
</dbReference>
<keyword evidence="15" id="KW-1185">Reference proteome</keyword>
<comment type="subcellular location">
    <subcellularLocation>
        <location evidence="12">Endoplasmic reticulum membrane</location>
    </subcellularLocation>
    <subcellularLocation>
        <location evidence="12">Microsome membrane</location>
    </subcellularLocation>
</comment>
<dbReference type="InterPro" id="IPR050705">
    <property type="entry name" value="Cytochrome_P450_3A"/>
</dbReference>
<keyword evidence="6 12" id="KW-0492">Microsome</keyword>
<feature type="binding site" description="axial binding residue" evidence="11">
    <location>
        <position position="402"/>
    </location>
    <ligand>
        <name>heme</name>
        <dbReference type="ChEBI" id="CHEBI:30413"/>
    </ligand>
    <ligandPart>
        <name>Fe</name>
        <dbReference type="ChEBI" id="CHEBI:18248"/>
    </ligandPart>
</feature>
<name>A0A8B9ISH6_9PSIT</name>
<evidence type="ECO:0000313" key="15">
    <source>
        <dbReference type="Proteomes" id="UP000694522"/>
    </source>
</evidence>
<evidence type="ECO:0000256" key="2">
    <source>
        <dbReference type="ARBA" id="ARBA00010617"/>
    </source>
</evidence>
<keyword evidence="10 13" id="KW-0472">Membrane</keyword>
<reference evidence="14" key="2">
    <citation type="submission" date="2025-09" db="UniProtKB">
        <authorList>
            <consortium name="Ensembl"/>
        </authorList>
    </citation>
    <scope>IDENTIFICATION</scope>
</reference>
<dbReference type="PRINTS" id="PR00464">
    <property type="entry name" value="EP450II"/>
</dbReference>
<comment type="cofactor">
    <cofactor evidence="1 11 12">
        <name>heme</name>
        <dbReference type="ChEBI" id="CHEBI:30413"/>
    </cofactor>
</comment>
<accession>A0A8B9ISH6</accession>
<evidence type="ECO:0000256" key="8">
    <source>
        <dbReference type="ARBA" id="ARBA00023004"/>
    </source>
</evidence>
<dbReference type="EC" id="1.14.14.-" evidence="12"/>
<evidence type="ECO:0000256" key="10">
    <source>
        <dbReference type="ARBA" id="ARBA00023136"/>
    </source>
</evidence>
<keyword evidence="3 11" id="KW-0349">Heme</keyword>
<evidence type="ECO:0000256" key="1">
    <source>
        <dbReference type="ARBA" id="ARBA00001971"/>
    </source>
</evidence>
<dbReference type="GO" id="GO:0008395">
    <property type="term" value="F:steroid hydroxylase activity"/>
    <property type="evidence" value="ECO:0007669"/>
    <property type="project" value="TreeGrafter"/>
</dbReference>
<evidence type="ECO:0000256" key="12">
    <source>
        <dbReference type="RuleBase" id="RU368049"/>
    </source>
</evidence>
<protein>
    <recommendedName>
        <fullName evidence="12">Cytochrome P450 3A</fullName>
        <ecNumber evidence="12">1.14.14.-</ecNumber>
    </recommendedName>
</protein>
<keyword evidence="13" id="KW-1133">Transmembrane helix</keyword>
<evidence type="ECO:0000256" key="11">
    <source>
        <dbReference type="PIRSR" id="PIRSR602402-1"/>
    </source>
</evidence>
<dbReference type="PRINTS" id="PR00385">
    <property type="entry name" value="P450"/>
</dbReference>
<keyword evidence="9 12" id="KW-0503">Monooxygenase</keyword>
<dbReference type="FunFam" id="1.10.630.10:FF:000182">
    <property type="entry name" value="Cytochrome P450 3A4"/>
    <property type="match status" value="1"/>
</dbReference>
<comment type="function">
    <text evidence="12">Cytochromes P450 are a group of heme-thiolate monooxygenases. In liver microsomes, this enzyme is involved in an NADPH-dependent electron transport pathway. It oxidizes a variety of structurally unrelated compounds, including steroids, fatty acids, and xenobiotics.</text>
</comment>
<dbReference type="GO" id="GO:0020037">
    <property type="term" value="F:heme binding"/>
    <property type="evidence" value="ECO:0007669"/>
    <property type="project" value="UniProtKB-UniRule"/>
</dbReference>
<comment type="similarity">
    <text evidence="2 12">Belongs to the cytochrome P450 family.</text>
</comment>
<dbReference type="GO" id="GO:0005506">
    <property type="term" value="F:iron ion binding"/>
    <property type="evidence" value="ECO:0007669"/>
    <property type="project" value="UniProtKB-UniRule"/>
</dbReference>
<reference evidence="14" key="1">
    <citation type="submission" date="2025-08" db="UniProtKB">
        <authorList>
            <consortium name="Ensembl"/>
        </authorList>
    </citation>
    <scope>IDENTIFICATION</scope>
</reference>
<evidence type="ECO:0000256" key="6">
    <source>
        <dbReference type="ARBA" id="ARBA00022848"/>
    </source>
</evidence>
<comment type="catalytic activity">
    <reaction evidence="12">
        <text>an organic molecule + reduced [NADPH--hemoprotein reductase] + O2 = an alcohol + oxidized [NADPH--hemoprotein reductase] + H2O + H(+)</text>
        <dbReference type="Rhea" id="RHEA:17149"/>
        <dbReference type="Rhea" id="RHEA-COMP:11964"/>
        <dbReference type="Rhea" id="RHEA-COMP:11965"/>
        <dbReference type="ChEBI" id="CHEBI:15377"/>
        <dbReference type="ChEBI" id="CHEBI:15378"/>
        <dbReference type="ChEBI" id="CHEBI:15379"/>
        <dbReference type="ChEBI" id="CHEBI:30879"/>
        <dbReference type="ChEBI" id="CHEBI:57618"/>
        <dbReference type="ChEBI" id="CHEBI:58210"/>
        <dbReference type="ChEBI" id="CHEBI:142491"/>
        <dbReference type="EC" id="1.14.14.1"/>
    </reaction>
</comment>
<keyword evidence="8 11" id="KW-0408">Iron</keyword>
<evidence type="ECO:0000256" key="4">
    <source>
        <dbReference type="ARBA" id="ARBA00022723"/>
    </source>
</evidence>
<dbReference type="PANTHER" id="PTHR24302">
    <property type="entry name" value="CYTOCHROME P450 FAMILY 3"/>
    <property type="match status" value="1"/>
</dbReference>
<keyword evidence="4 11" id="KW-0479">Metal-binding</keyword>
<evidence type="ECO:0000256" key="13">
    <source>
        <dbReference type="SAM" id="Phobius"/>
    </source>
</evidence>
<dbReference type="InterPro" id="IPR001128">
    <property type="entry name" value="Cyt_P450"/>
</dbReference>
<evidence type="ECO:0000256" key="7">
    <source>
        <dbReference type="ARBA" id="ARBA00023002"/>
    </source>
</evidence>